<keyword evidence="2" id="KW-1185">Reference proteome</keyword>
<dbReference type="InterPro" id="IPR027417">
    <property type="entry name" value="P-loop_NTPase"/>
</dbReference>
<evidence type="ECO:0000313" key="2">
    <source>
        <dbReference type="Proteomes" id="UP000800981"/>
    </source>
</evidence>
<comment type="caution">
    <text evidence="1">The sequence shown here is derived from an EMBL/GenBank/DDBJ whole genome shotgun (WGS) entry which is preliminary data.</text>
</comment>
<dbReference type="EMBL" id="JAANNP010000156">
    <property type="protein sequence ID" value="NHC16398.1"/>
    <property type="molecule type" value="Genomic_DNA"/>
</dbReference>
<proteinExistence type="predicted"/>
<organism evidence="1 2">
    <name type="scientific">Motilibacter deserti</name>
    <dbReference type="NCBI Taxonomy" id="2714956"/>
    <lineage>
        <taxon>Bacteria</taxon>
        <taxon>Bacillati</taxon>
        <taxon>Actinomycetota</taxon>
        <taxon>Actinomycetes</taxon>
        <taxon>Motilibacterales</taxon>
        <taxon>Motilibacteraceae</taxon>
        <taxon>Motilibacter</taxon>
    </lineage>
</organism>
<name>A0ABX0H4Q5_9ACTN</name>
<protein>
    <recommendedName>
        <fullName evidence="3">Sulfotransferase family protein</fullName>
    </recommendedName>
</protein>
<evidence type="ECO:0000313" key="1">
    <source>
        <dbReference type="EMBL" id="NHC16398.1"/>
    </source>
</evidence>
<reference evidence="1 2" key="1">
    <citation type="submission" date="2020-03" db="EMBL/GenBank/DDBJ databases">
        <title>Two novel Motilibacter sp.</title>
        <authorList>
            <person name="Liu S."/>
        </authorList>
    </citation>
    <scope>NUCLEOTIDE SEQUENCE [LARGE SCALE GENOMIC DNA]</scope>
    <source>
        <strain evidence="1 2">E257</strain>
    </source>
</reference>
<gene>
    <name evidence="1" type="ORF">G9H71_21665</name>
</gene>
<feature type="non-terminal residue" evidence="1">
    <location>
        <position position="217"/>
    </location>
</feature>
<accession>A0ABX0H4Q5</accession>
<dbReference type="SUPFAM" id="SSF52540">
    <property type="entry name" value="P-loop containing nucleoside triphosphate hydrolases"/>
    <property type="match status" value="1"/>
</dbReference>
<sequence>MAEPTTPRSCVVLGCGRSGTSLLSGLLAGSGYHLGRTLLRADQSNPKGYFESGRINGINERLLAPHTNDVLRAPDGRPLAARPLREGERWLAALPADVTIERPDELVDELQLPPTDGPTARKDPRFSWTLPAWDPALADSVRVCVFRDPTATARSIVTMTDQGDLGLGVEGALAIWAANYRRALHLADTETTASGTAGLETAGDGARRRWVFVYYAA</sequence>
<dbReference type="Proteomes" id="UP000800981">
    <property type="component" value="Unassembled WGS sequence"/>
</dbReference>
<evidence type="ECO:0008006" key="3">
    <source>
        <dbReference type="Google" id="ProtNLM"/>
    </source>
</evidence>
<dbReference type="Gene3D" id="3.40.50.300">
    <property type="entry name" value="P-loop containing nucleotide triphosphate hydrolases"/>
    <property type="match status" value="1"/>
</dbReference>